<dbReference type="GO" id="GO:0032259">
    <property type="term" value="P:methylation"/>
    <property type="evidence" value="ECO:0007669"/>
    <property type="project" value="UniProtKB-KW"/>
</dbReference>
<comment type="similarity">
    <text evidence="1">Belongs to the methyltransferase superfamily. LaeA methyltransferase family.</text>
</comment>
<dbReference type="AlphaFoldDB" id="F0XBS0"/>
<dbReference type="Proteomes" id="UP000007796">
    <property type="component" value="Unassembled WGS sequence"/>
</dbReference>
<dbReference type="GO" id="GO:0008168">
    <property type="term" value="F:methyltransferase activity"/>
    <property type="evidence" value="ECO:0007669"/>
    <property type="project" value="UniProtKB-KW"/>
</dbReference>
<dbReference type="PANTHER" id="PTHR43591:SF10">
    <property type="entry name" value="ABC TRANSMEMBRANE TYPE-1 DOMAIN-CONTAINING PROTEIN-RELATED"/>
    <property type="match status" value="1"/>
</dbReference>
<dbReference type="PANTHER" id="PTHR43591">
    <property type="entry name" value="METHYLTRANSFERASE"/>
    <property type="match status" value="1"/>
</dbReference>
<dbReference type="OrthoDB" id="2013972at2759"/>
<accession>F0XBS0</accession>
<evidence type="ECO:0000256" key="2">
    <source>
        <dbReference type="SAM" id="MobiDB-lite"/>
    </source>
</evidence>
<keyword evidence="3" id="KW-0489">Methyltransferase</keyword>
<dbReference type="eggNOG" id="ENOG502QSKG">
    <property type="taxonomic scope" value="Eukaryota"/>
</dbReference>
<dbReference type="InParanoid" id="F0XBS0"/>
<evidence type="ECO:0000256" key="1">
    <source>
        <dbReference type="ARBA" id="ARBA00038158"/>
    </source>
</evidence>
<dbReference type="RefSeq" id="XP_014174600.1">
    <property type="nucleotide sequence ID" value="XM_014319125.1"/>
</dbReference>
<keyword evidence="4" id="KW-1185">Reference proteome</keyword>
<gene>
    <name evidence="3" type="ORF">CMQ_5380</name>
</gene>
<proteinExistence type="inferred from homology"/>
<dbReference type="Pfam" id="PF13489">
    <property type="entry name" value="Methyltransf_23"/>
    <property type="match status" value="1"/>
</dbReference>
<dbReference type="HOGENOM" id="CLU_010595_0_0_1"/>
<feature type="region of interest" description="Disordered" evidence="2">
    <location>
        <begin position="1"/>
        <end position="40"/>
    </location>
</feature>
<evidence type="ECO:0000313" key="3">
    <source>
        <dbReference type="EMBL" id="EFX05118.1"/>
    </source>
</evidence>
<sequence>MPSPLVPGEGELQLPQHWTEQPRPEGDADSANGDDVSSSTASISSSILHYRSINGRTYHSDRGNNHYWGPNDDRQNEALDIMHHAFLLLHDDKLHLAPLLDNIQKVIDIGTGTGIWAIDFGDTYPNAEVIGTDLSPIQPGWVPPNVRFQIDDFRQTWLFEENSIDYVHMRWLIGCVEDWTALFREIFRVLKPGGWIETSEANGFYESDDGTLSEKSAMAQWGYLFREGAKKMGSKASYSVVRDKIQRKSLEEAGFVNIQEKMFKMPCGEWPEDPKQAEIGTFVKAGLENDIEGMISYSASKLGWTPSEVIVYAAHVHKELRDKSLHSFCRINVAWAQKPIVADE</sequence>
<dbReference type="InterPro" id="IPR029063">
    <property type="entry name" value="SAM-dependent_MTases_sf"/>
</dbReference>
<dbReference type="STRING" id="655863.F0XBS0"/>
<dbReference type="CDD" id="cd02440">
    <property type="entry name" value="AdoMet_MTases"/>
    <property type="match status" value="1"/>
</dbReference>
<keyword evidence="3" id="KW-0808">Transferase</keyword>
<dbReference type="Gene3D" id="3.40.50.150">
    <property type="entry name" value="Vaccinia Virus protein VP39"/>
    <property type="match status" value="1"/>
</dbReference>
<reference evidence="3 4" key="1">
    <citation type="journal article" date="2011" name="Proc. Natl. Acad. Sci. U.S.A.">
        <title>Genome and transcriptome analyses of the mountain pine beetle-fungal symbiont Grosmannia clavigera, a lodgepole pine pathogen.</title>
        <authorList>
            <person name="DiGuistini S."/>
            <person name="Wang Y."/>
            <person name="Liao N.Y."/>
            <person name="Taylor G."/>
            <person name="Tanguay P."/>
            <person name="Feau N."/>
            <person name="Henrissat B."/>
            <person name="Chan S.K."/>
            <person name="Hesse-Orce U."/>
            <person name="Alamouti S.M."/>
            <person name="Tsui C.K.M."/>
            <person name="Docking R.T."/>
            <person name="Levasseur A."/>
            <person name="Haridas S."/>
            <person name="Robertson G."/>
            <person name="Birol I."/>
            <person name="Holt R.A."/>
            <person name="Marra M.A."/>
            <person name="Hamelin R.C."/>
            <person name="Hirst M."/>
            <person name="Jones S.J.M."/>
            <person name="Bohlmann J."/>
            <person name="Breuil C."/>
        </authorList>
    </citation>
    <scope>NUCLEOTIDE SEQUENCE [LARGE SCALE GENOMIC DNA]</scope>
    <source>
        <strain evidence="4">kw1407 / UAMH 11150</strain>
    </source>
</reference>
<dbReference type="SUPFAM" id="SSF53335">
    <property type="entry name" value="S-adenosyl-L-methionine-dependent methyltransferases"/>
    <property type="match status" value="1"/>
</dbReference>
<dbReference type="EMBL" id="GL629756">
    <property type="protein sequence ID" value="EFX05118.1"/>
    <property type="molecule type" value="Genomic_DNA"/>
</dbReference>
<dbReference type="GeneID" id="25978696"/>
<name>F0XBS0_GROCL</name>
<protein>
    <submittedName>
        <fullName evidence="3">Methyltransferase type 12</fullName>
    </submittedName>
</protein>
<organism evidence="4">
    <name type="scientific">Grosmannia clavigera (strain kw1407 / UAMH 11150)</name>
    <name type="common">Blue stain fungus</name>
    <name type="synonym">Graphiocladiella clavigera</name>
    <dbReference type="NCBI Taxonomy" id="655863"/>
    <lineage>
        <taxon>Eukaryota</taxon>
        <taxon>Fungi</taxon>
        <taxon>Dikarya</taxon>
        <taxon>Ascomycota</taxon>
        <taxon>Pezizomycotina</taxon>
        <taxon>Sordariomycetes</taxon>
        <taxon>Sordariomycetidae</taxon>
        <taxon>Ophiostomatales</taxon>
        <taxon>Ophiostomataceae</taxon>
        <taxon>Leptographium</taxon>
    </lineage>
</organism>
<evidence type="ECO:0000313" key="4">
    <source>
        <dbReference type="Proteomes" id="UP000007796"/>
    </source>
</evidence>